<reference evidence="3 4" key="1">
    <citation type="journal article" date="2011" name="Science">
        <title>The ecoresponsive genome of Daphnia pulex.</title>
        <authorList>
            <person name="Colbourne J.K."/>
            <person name="Pfrender M.E."/>
            <person name="Gilbert D."/>
            <person name="Thomas W.K."/>
            <person name="Tucker A."/>
            <person name="Oakley T.H."/>
            <person name="Tokishita S."/>
            <person name="Aerts A."/>
            <person name="Arnold G.J."/>
            <person name="Basu M.K."/>
            <person name="Bauer D.J."/>
            <person name="Caceres C.E."/>
            <person name="Carmel L."/>
            <person name="Casola C."/>
            <person name="Choi J.H."/>
            <person name="Detter J.C."/>
            <person name="Dong Q."/>
            <person name="Dusheyko S."/>
            <person name="Eads B.D."/>
            <person name="Frohlich T."/>
            <person name="Geiler-Samerotte K.A."/>
            <person name="Gerlach D."/>
            <person name="Hatcher P."/>
            <person name="Jogdeo S."/>
            <person name="Krijgsveld J."/>
            <person name="Kriventseva E.V."/>
            <person name="Kultz D."/>
            <person name="Laforsch C."/>
            <person name="Lindquist E."/>
            <person name="Lopez J."/>
            <person name="Manak J.R."/>
            <person name="Muller J."/>
            <person name="Pangilinan J."/>
            <person name="Patwardhan R.P."/>
            <person name="Pitluck S."/>
            <person name="Pritham E.J."/>
            <person name="Rechtsteiner A."/>
            <person name="Rho M."/>
            <person name="Rogozin I.B."/>
            <person name="Sakarya O."/>
            <person name="Salamov A."/>
            <person name="Schaack S."/>
            <person name="Shapiro H."/>
            <person name="Shiga Y."/>
            <person name="Skalitzky C."/>
            <person name="Smith Z."/>
            <person name="Souvorov A."/>
            <person name="Sung W."/>
            <person name="Tang Z."/>
            <person name="Tsuchiya D."/>
            <person name="Tu H."/>
            <person name="Vos H."/>
            <person name="Wang M."/>
            <person name="Wolf Y.I."/>
            <person name="Yamagata H."/>
            <person name="Yamada T."/>
            <person name="Ye Y."/>
            <person name="Shaw J.R."/>
            <person name="Andrews J."/>
            <person name="Crease T.J."/>
            <person name="Tang H."/>
            <person name="Lucas S.M."/>
            <person name="Robertson H.M."/>
            <person name="Bork P."/>
            <person name="Koonin E.V."/>
            <person name="Zdobnov E.M."/>
            <person name="Grigoriev I.V."/>
            <person name="Lynch M."/>
            <person name="Boore J.L."/>
        </authorList>
    </citation>
    <scope>NUCLEOTIDE SEQUENCE [LARGE SCALE GENOMIC DNA]</scope>
</reference>
<evidence type="ECO:0000313" key="4">
    <source>
        <dbReference type="Proteomes" id="UP000000305"/>
    </source>
</evidence>
<accession>E9HUL3</accession>
<feature type="region of interest" description="Disordered" evidence="1">
    <location>
        <begin position="383"/>
        <end position="414"/>
    </location>
</feature>
<dbReference type="InParanoid" id="E9HUL3"/>
<feature type="compositionally biased region" description="Basic and acidic residues" evidence="1">
    <location>
        <begin position="271"/>
        <end position="282"/>
    </location>
</feature>
<dbReference type="Pfam" id="PF14214">
    <property type="entry name" value="Helitron_like_N"/>
    <property type="match status" value="1"/>
</dbReference>
<evidence type="ECO:0000259" key="2">
    <source>
        <dbReference type="Pfam" id="PF14214"/>
    </source>
</evidence>
<dbReference type="InterPro" id="IPR025476">
    <property type="entry name" value="Helitron_helicase-like"/>
</dbReference>
<organism evidence="3 4">
    <name type="scientific">Daphnia pulex</name>
    <name type="common">Water flea</name>
    <dbReference type="NCBI Taxonomy" id="6669"/>
    <lineage>
        <taxon>Eukaryota</taxon>
        <taxon>Metazoa</taxon>
        <taxon>Ecdysozoa</taxon>
        <taxon>Arthropoda</taxon>
        <taxon>Crustacea</taxon>
        <taxon>Branchiopoda</taxon>
        <taxon>Diplostraca</taxon>
        <taxon>Cladocera</taxon>
        <taxon>Anomopoda</taxon>
        <taxon>Daphniidae</taxon>
        <taxon>Daphnia</taxon>
    </lineage>
</organism>
<sequence length="1009" mass="118384">MPPRRELTREEKDEKNRKAREKRSNEDPEAKEVRLAANRERAKIAREEKRRRLNPEEVQVAKNLNAKKAREERQAEAPDERALRQRLDAERKRVARANETQVEHEARLHDQRIRQQLLRQEQAEEENRARLLAEAERQAVFRQEEENRARLLAEAERQAVLRQEEENRARLLAEAERQADLRQDEQIRARLQAEAERQAALRQQEAAIILRAMNQRPACDRPRVVLANDAVAERPARQQHQARKRAADDTETAEEQRARLQAQALRKKYLRRDESEAERSARLQDQALRQKSLRNEESEAEKSSRLREQALRQHSLRKEESEEEKWARQRAQAVRQKNLRNKELEVEKQARLEDKLLRQNAVRDRETEENRLSRLQDQSLRQDAFRDRETEENTFARLGDQSLRQESVRGRETGEERLERAIADRFLHQVNLFEETEEDTAERREQHTEVMTDYRATENEEETADRREEDRLRTELQREHQFEREREEEELRARNALQHAEIVPVETADHEAFLREMHLDRNRAGNRRTHRIACKDIVVEDRVHLLDIGDLTKICAECDAKHFEKEMPKDQKFQRCCGKGKVIIPPPKPCPQPLASLLQNQHPKSKQFMKQIRNYNSAHAFASLGANQSPPPNRGPYCYRIHGQIYHQITPLGPTPNPRYADLYFLDSAQATDYRANIQAMSGCCRILMIELDAMLREKNPYALVYKMMRQVLEEEYVQRQAANLPHYTVGMIITCDRRNVDQRRYNCPTAREIAVVFKSSDGAPPSNRDIRGHLYIPVRGRRFIQIDTQKPMCDPMCYPLLFPNGEDGWHAHMNYNTTSRRERDEAAAMAMIVDEDEEEQIDPLWPNPRVLIREEVAAADGNAEIENERNVEPEPAEADENDDQQPNRNRGPRSRVTQAEFYSSIMSIRGDFNIVLSGGALTQQYFVDSFVKTEGNRIDWLRKHQTELHVERYCGLMDYINNRAERENVEVGSIYILPSSFIGSPRAMKQNYQDAMAIVAKFGNQLFF</sequence>
<feature type="compositionally biased region" description="Acidic residues" evidence="1">
    <location>
        <begin position="875"/>
        <end position="884"/>
    </location>
</feature>
<dbReference type="EMBL" id="GL732813">
    <property type="protein sequence ID" value="EFX64568.1"/>
    <property type="molecule type" value="Genomic_DNA"/>
</dbReference>
<feature type="region of interest" description="Disordered" evidence="1">
    <location>
        <begin position="1"/>
        <end position="83"/>
    </location>
</feature>
<feature type="domain" description="Helitron helicase-like" evidence="2">
    <location>
        <begin position="910"/>
        <end position="1009"/>
    </location>
</feature>
<evidence type="ECO:0000256" key="1">
    <source>
        <dbReference type="SAM" id="MobiDB-lite"/>
    </source>
</evidence>
<feature type="compositionally biased region" description="Basic and acidic residues" evidence="1">
    <location>
        <begin position="293"/>
        <end position="325"/>
    </location>
</feature>
<evidence type="ECO:0000313" key="3">
    <source>
        <dbReference type="EMBL" id="EFX64568.1"/>
    </source>
</evidence>
<dbReference type="eggNOG" id="KOG0987">
    <property type="taxonomic scope" value="Eukaryota"/>
</dbReference>
<dbReference type="PANTHER" id="PTHR45786:SF74">
    <property type="entry name" value="ATP-DEPENDENT DNA HELICASE"/>
    <property type="match status" value="1"/>
</dbReference>
<protein>
    <recommendedName>
        <fullName evidence="2">Helitron helicase-like domain-containing protein</fullName>
    </recommendedName>
</protein>
<feature type="region of interest" description="Disordered" evidence="1">
    <location>
        <begin position="231"/>
        <end position="325"/>
    </location>
</feature>
<feature type="region of interest" description="Disordered" evidence="1">
    <location>
        <begin position="860"/>
        <end position="896"/>
    </location>
</feature>
<dbReference type="HOGENOM" id="CLU_017331_0_0_1"/>
<feature type="compositionally biased region" description="Basic and acidic residues" evidence="1">
    <location>
        <begin position="1"/>
        <end position="55"/>
    </location>
</feature>
<keyword evidence="4" id="KW-1185">Reference proteome</keyword>
<dbReference type="OrthoDB" id="10058710at2759"/>
<name>E9HUL3_DAPPU</name>
<dbReference type="PhylomeDB" id="E9HUL3"/>
<dbReference type="AlphaFoldDB" id="E9HUL3"/>
<dbReference type="OMA" id="QYQRRTI"/>
<gene>
    <name evidence="3" type="ORF">DAPPUDRAFT_266172</name>
</gene>
<dbReference type="Proteomes" id="UP000000305">
    <property type="component" value="Unassembled WGS sequence"/>
</dbReference>
<feature type="compositionally biased region" description="Basic and acidic residues" evidence="1">
    <location>
        <begin position="68"/>
        <end position="83"/>
    </location>
</feature>
<dbReference type="PANTHER" id="PTHR45786">
    <property type="entry name" value="DNA BINDING PROTEIN-LIKE"/>
    <property type="match status" value="1"/>
</dbReference>
<proteinExistence type="predicted"/>
<dbReference type="KEGG" id="dpx:DAPPUDRAFT_266172"/>
<dbReference type="STRING" id="6669.E9HUL3"/>